<dbReference type="InterPro" id="IPR006058">
    <property type="entry name" value="2Fe2S_fd_BS"/>
</dbReference>
<evidence type="ECO:0000259" key="10">
    <source>
        <dbReference type="PROSITE" id="PS51085"/>
    </source>
</evidence>
<dbReference type="InterPro" id="IPR039261">
    <property type="entry name" value="FNR_nucleotide-bd"/>
</dbReference>
<dbReference type="SUPFAM" id="SSF54292">
    <property type="entry name" value="2Fe-2S ferredoxin-like"/>
    <property type="match status" value="1"/>
</dbReference>
<protein>
    <submittedName>
        <fullName evidence="12">Ring-1,2-phenylacetyl-CoA epoxidase subunit PaaE</fullName>
    </submittedName>
</protein>
<keyword evidence="4" id="KW-0479">Metal-binding</keyword>
<evidence type="ECO:0000256" key="6">
    <source>
        <dbReference type="ARBA" id="ARBA00023002"/>
    </source>
</evidence>
<dbReference type="InterPro" id="IPR050415">
    <property type="entry name" value="MRET"/>
</dbReference>
<dbReference type="AlphaFoldDB" id="A0A839GVL2"/>
<evidence type="ECO:0000256" key="4">
    <source>
        <dbReference type="ARBA" id="ARBA00022723"/>
    </source>
</evidence>
<evidence type="ECO:0000256" key="1">
    <source>
        <dbReference type="ARBA" id="ARBA00001974"/>
    </source>
</evidence>
<keyword evidence="5" id="KW-0274">FAD</keyword>
<feature type="domain" description="FAD-binding FR-type" evidence="11">
    <location>
        <begin position="3"/>
        <end position="106"/>
    </location>
</feature>
<dbReference type="Pfam" id="PF00970">
    <property type="entry name" value="FAD_binding_6"/>
    <property type="match status" value="1"/>
</dbReference>
<keyword evidence="3" id="KW-0001">2Fe-2S</keyword>
<comment type="caution">
    <text evidence="12">The sequence shown here is derived from an EMBL/GenBank/DDBJ whole genome shotgun (WGS) entry which is preliminary data.</text>
</comment>
<dbReference type="InterPro" id="IPR001433">
    <property type="entry name" value="OxRdtase_FAD/NAD-bd"/>
</dbReference>
<feature type="domain" description="2Fe-2S ferredoxin-type" evidence="10">
    <location>
        <begin position="259"/>
        <end position="346"/>
    </location>
</feature>
<dbReference type="Pfam" id="PF00111">
    <property type="entry name" value="Fer2"/>
    <property type="match status" value="1"/>
</dbReference>
<evidence type="ECO:0000256" key="2">
    <source>
        <dbReference type="ARBA" id="ARBA00022630"/>
    </source>
</evidence>
<dbReference type="PROSITE" id="PS51384">
    <property type="entry name" value="FAD_FR"/>
    <property type="match status" value="1"/>
</dbReference>
<dbReference type="Pfam" id="PF00175">
    <property type="entry name" value="NAD_binding_1"/>
    <property type="match status" value="1"/>
</dbReference>
<dbReference type="PANTHER" id="PTHR47354">
    <property type="entry name" value="NADH OXIDOREDUCTASE HCR"/>
    <property type="match status" value="1"/>
</dbReference>
<dbReference type="SUPFAM" id="SSF63380">
    <property type="entry name" value="Riboflavin synthase domain-like"/>
    <property type="match status" value="1"/>
</dbReference>
<dbReference type="Gene3D" id="3.40.50.80">
    <property type="entry name" value="Nucleotide-binding domain of ferredoxin-NADP reductase (FNR) module"/>
    <property type="match status" value="1"/>
</dbReference>
<dbReference type="InterPro" id="IPR017927">
    <property type="entry name" value="FAD-bd_FR_type"/>
</dbReference>
<evidence type="ECO:0000313" key="12">
    <source>
        <dbReference type="EMBL" id="MBA9077801.1"/>
    </source>
</evidence>
<dbReference type="Gene3D" id="3.10.20.30">
    <property type="match status" value="1"/>
</dbReference>
<dbReference type="PRINTS" id="PR00406">
    <property type="entry name" value="CYTB5RDTASE"/>
</dbReference>
<proteinExistence type="inferred from homology"/>
<dbReference type="InterPro" id="IPR001041">
    <property type="entry name" value="2Fe-2S_ferredoxin-type"/>
</dbReference>
<keyword evidence="8" id="KW-0411">Iron-sulfur</keyword>
<comment type="similarity">
    <text evidence="9">In the N-terminal section; belongs to the FAD-binding oxidoreductase type 6 family.</text>
</comment>
<evidence type="ECO:0000256" key="7">
    <source>
        <dbReference type="ARBA" id="ARBA00023004"/>
    </source>
</evidence>
<evidence type="ECO:0000256" key="3">
    <source>
        <dbReference type="ARBA" id="ARBA00022714"/>
    </source>
</evidence>
<evidence type="ECO:0000256" key="5">
    <source>
        <dbReference type="ARBA" id="ARBA00022827"/>
    </source>
</evidence>
<dbReference type="InterPro" id="IPR036010">
    <property type="entry name" value="2Fe-2S_ferredoxin-like_sf"/>
</dbReference>
<gene>
    <name evidence="12" type="ORF">FHS90_002520</name>
</gene>
<organism evidence="12 13">
    <name type="scientific">Rufibacter quisquiliarum</name>
    <dbReference type="NCBI Taxonomy" id="1549639"/>
    <lineage>
        <taxon>Bacteria</taxon>
        <taxon>Pseudomonadati</taxon>
        <taxon>Bacteroidota</taxon>
        <taxon>Cytophagia</taxon>
        <taxon>Cytophagales</taxon>
        <taxon>Hymenobacteraceae</taxon>
        <taxon>Rufibacter</taxon>
    </lineage>
</organism>
<dbReference type="InterPro" id="IPR012675">
    <property type="entry name" value="Beta-grasp_dom_sf"/>
</dbReference>
<dbReference type="Proteomes" id="UP000563094">
    <property type="component" value="Unassembled WGS sequence"/>
</dbReference>
<accession>A0A839GVL2</accession>
<dbReference type="PANTHER" id="PTHR47354:SF6">
    <property type="entry name" value="NADH OXIDOREDUCTASE HCR"/>
    <property type="match status" value="1"/>
</dbReference>
<keyword evidence="2" id="KW-0285">Flavoprotein</keyword>
<evidence type="ECO:0000256" key="9">
    <source>
        <dbReference type="ARBA" id="ARBA00061434"/>
    </source>
</evidence>
<evidence type="ECO:0000259" key="11">
    <source>
        <dbReference type="PROSITE" id="PS51384"/>
    </source>
</evidence>
<dbReference type="GO" id="GO:0051537">
    <property type="term" value="F:2 iron, 2 sulfur cluster binding"/>
    <property type="evidence" value="ECO:0007669"/>
    <property type="project" value="UniProtKB-KW"/>
</dbReference>
<dbReference type="Gene3D" id="2.40.30.10">
    <property type="entry name" value="Translation factors"/>
    <property type="match status" value="1"/>
</dbReference>
<dbReference type="InterPro" id="IPR008333">
    <property type="entry name" value="Cbr1-like_FAD-bd_dom"/>
</dbReference>
<dbReference type="SUPFAM" id="SSF52343">
    <property type="entry name" value="Ferredoxin reductase-like, C-terminal NADP-linked domain"/>
    <property type="match status" value="1"/>
</dbReference>
<dbReference type="EMBL" id="JACJIQ010000009">
    <property type="protein sequence ID" value="MBA9077801.1"/>
    <property type="molecule type" value="Genomic_DNA"/>
</dbReference>
<dbReference type="GO" id="GO:0016491">
    <property type="term" value="F:oxidoreductase activity"/>
    <property type="evidence" value="ECO:0007669"/>
    <property type="project" value="UniProtKB-KW"/>
</dbReference>
<dbReference type="PROSITE" id="PS00197">
    <property type="entry name" value="2FE2S_FER_1"/>
    <property type="match status" value="1"/>
</dbReference>
<dbReference type="CDD" id="cd00207">
    <property type="entry name" value="fer2"/>
    <property type="match status" value="1"/>
</dbReference>
<dbReference type="GO" id="GO:0046872">
    <property type="term" value="F:metal ion binding"/>
    <property type="evidence" value="ECO:0007669"/>
    <property type="project" value="UniProtKB-KW"/>
</dbReference>
<evidence type="ECO:0000313" key="13">
    <source>
        <dbReference type="Proteomes" id="UP000563094"/>
    </source>
</evidence>
<name>A0A839GVL2_9BACT</name>
<dbReference type="RefSeq" id="WP_182513229.1">
    <property type="nucleotide sequence ID" value="NZ_JACJIQ010000009.1"/>
</dbReference>
<evidence type="ECO:0000256" key="8">
    <source>
        <dbReference type="ARBA" id="ARBA00023014"/>
    </source>
</evidence>
<reference evidence="12 13" key="1">
    <citation type="submission" date="2020-08" db="EMBL/GenBank/DDBJ databases">
        <title>Genomic Encyclopedia of Type Strains, Phase IV (KMG-IV): sequencing the most valuable type-strain genomes for metagenomic binning, comparative biology and taxonomic classification.</title>
        <authorList>
            <person name="Goeker M."/>
        </authorList>
    </citation>
    <scope>NUCLEOTIDE SEQUENCE [LARGE SCALE GENOMIC DNA]</scope>
    <source>
        <strain evidence="12 13">DSM 29854</strain>
    </source>
</reference>
<dbReference type="InterPro" id="IPR017938">
    <property type="entry name" value="Riboflavin_synthase-like_b-brl"/>
</dbReference>
<keyword evidence="6" id="KW-0560">Oxidoreductase</keyword>
<sequence>MNTQFQPLTITNIREEAPGVKTFEFGADDGKKITYEPGQFLTLVFWEGGQEVRRSYSITSAPALGEPLTIGVKRIANGLVSRMLIDQATVGEQLITAGASGFFTLPANFSHYRQVYFWAAGSGITPIFSLLKTLLFTAPEISVVLVYSNQSPEVALFRQELEQLHQQHGERFTLILLFSNARRLDQARLHRDLLKKLVRQTLKVSVAEILCYVCGPLDYRRLCLYGLRELQVPLENIKQEVFTPLRVASVLAPPDTQAHEVTLRVRGQAHQFLVQYPETILQAARRFGVAMPFSCEAGICGNCSALCEQGEVWMANNEVLTQRQLAQGKVLTCVGYPLGGPVVLSM</sequence>
<keyword evidence="13" id="KW-1185">Reference proteome</keyword>
<dbReference type="PROSITE" id="PS51085">
    <property type="entry name" value="2FE2S_FER_2"/>
    <property type="match status" value="1"/>
</dbReference>
<comment type="cofactor">
    <cofactor evidence="1">
        <name>FAD</name>
        <dbReference type="ChEBI" id="CHEBI:57692"/>
    </cofactor>
</comment>
<keyword evidence="7" id="KW-0408">Iron</keyword>